<evidence type="ECO:0000256" key="1">
    <source>
        <dbReference type="ARBA" id="ARBA00023125"/>
    </source>
</evidence>
<dbReference type="InterPro" id="IPR010095">
    <property type="entry name" value="Cas12f1-like_TNB"/>
</dbReference>
<dbReference type="EMBL" id="AUZY01009890">
    <property type="protein sequence ID" value="EQD40539.1"/>
    <property type="molecule type" value="Genomic_DNA"/>
</dbReference>
<accession>T1AHP9</accession>
<name>T1AHP9_9ZZZZ</name>
<reference evidence="3" key="1">
    <citation type="submission" date="2013-08" db="EMBL/GenBank/DDBJ databases">
        <authorList>
            <person name="Mendez C."/>
            <person name="Richter M."/>
            <person name="Ferrer M."/>
            <person name="Sanchez J."/>
        </authorList>
    </citation>
    <scope>NUCLEOTIDE SEQUENCE</scope>
</reference>
<feature type="domain" description="Cas12f1-like TNB" evidence="2">
    <location>
        <begin position="1"/>
        <end position="57"/>
    </location>
</feature>
<evidence type="ECO:0000313" key="3">
    <source>
        <dbReference type="EMBL" id="EQD40539.1"/>
    </source>
</evidence>
<sequence>YKAESAGLGIVKVDARSTSKTCSNCGNIQEMPLSERTYLCNRCGMQKDRDINASINILNRATAGLAGSHVQGDFVRPQQEAVIEKLKTYPANAVHVNAGEAHAVYGWRLTCLI</sequence>
<reference evidence="3" key="2">
    <citation type="journal article" date="2014" name="ISME J.">
        <title>Microbial stratification in low pH oxic and suboxic macroscopic growths along an acid mine drainage.</title>
        <authorList>
            <person name="Mendez-Garcia C."/>
            <person name="Mesa V."/>
            <person name="Sprenger R.R."/>
            <person name="Richter M."/>
            <person name="Diez M.S."/>
            <person name="Solano J."/>
            <person name="Bargiela R."/>
            <person name="Golyshina O.V."/>
            <person name="Manteca A."/>
            <person name="Ramos J.L."/>
            <person name="Gallego J.R."/>
            <person name="Llorente I."/>
            <person name="Martins Dos Santos V.A."/>
            <person name="Jensen O.N."/>
            <person name="Pelaez A.I."/>
            <person name="Sanchez J."/>
            <person name="Ferrer M."/>
        </authorList>
    </citation>
    <scope>NUCLEOTIDE SEQUENCE</scope>
</reference>
<dbReference type="GO" id="GO:0003677">
    <property type="term" value="F:DNA binding"/>
    <property type="evidence" value="ECO:0007669"/>
    <property type="project" value="UniProtKB-KW"/>
</dbReference>
<comment type="caution">
    <text evidence="3">The sequence shown here is derived from an EMBL/GenBank/DDBJ whole genome shotgun (WGS) entry which is preliminary data.</text>
</comment>
<organism evidence="3">
    <name type="scientific">mine drainage metagenome</name>
    <dbReference type="NCBI Taxonomy" id="410659"/>
    <lineage>
        <taxon>unclassified sequences</taxon>
        <taxon>metagenomes</taxon>
        <taxon>ecological metagenomes</taxon>
    </lineage>
</organism>
<feature type="non-terminal residue" evidence="3">
    <location>
        <position position="1"/>
    </location>
</feature>
<proteinExistence type="predicted"/>
<keyword evidence="1" id="KW-0238">DNA-binding</keyword>
<protein>
    <submittedName>
        <fullName evidence="3">Protein containing Transposase, IS605 OrfB</fullName>
    </submittedName>
</protein>
<evidence type="ECO:0000259" key="2">
    <source>
        <dbReference type="Pfam" id="PF07282"/>
    </source>
</evidence>
<gene>
    <name evidence="3" type="ORF">B1B_14883</name>
</gene>
<dbReference type="Pfam" id="PF07282">
    <property type="entry name" value="Cas12f1-like_TNB"/>
    <property type="match status" value="1"/>
</dbReference>
<dbReference type="AlphaFoldDB" id="T1AHP9"/>